<feature type="compositionally biased region" description="Basic and acidic residues" evidence="1">
    <location>
        <begin position="70"/>
        <end position="81"/>
    </location>
</feature>
<evidence type="ECO:0000313" key="2">
    <source>
        <dbReference type="EMBL" id="MBP0615178.1"/>
    </source>
</evidence>
<protein>
    <submittedName>
        <fullName evidence="2">Uncharacterized protein</fullName>
    </submittedName>
</protein>
<comment type="caution">
    <text evidence="2">The sequence shown here is derived from an EMBL/GenBank/DDBJ whole genome shotgun (WGS) entry which is preliminary data.</text>
</comment>
<reference evidence="2 3" key="1">
    <citation type="submission" date="2021-04" db="EMBL/GenBank/DDBJ databases">
        <title>Whole genome sequence of Jiella sp. KSK16Y-1.</title>
        <authorList>
            <person name="Tuo L."/>
        </authorList>
    </citation>
    <scope>NUCLEOTIDE SEQUENCE [LARGE SCALE GENOMIC DNA]</scope>
    <source>
        <strain evidence="2 3">KSK16Y-1</strain>
    </source>
</reference>
<dbReference type="Proteomes" id="UP000678276">
    <property type="component" value="Unassembled WGS sequence"/>
</dbReference>
<feature type="region of interest" description="Disordered" evidence="1">
    <location>
        <begin position="1"/>
        <end position="96"/>
    </location>
</feature>
<name>A0ABS4BEK4_9HYPH</name>
<organism evidence="2 3">
    <name type="scientific">Jiella mangrovi</name>
    <dbReference type="NCBI Taxonomy" id="2821407"/>
    <lineage>
        <taxon>Bacteria</taxon>
        <taxon>Pseudomonadati</taxon>
        <taxon>Pseudomonadota</taxon>
        <taxon>Alphaproteobacteria</taxon>
        <taxon>Hyphomicrobiales</taxon>
        <taxon>Aurantimonadaceae</taxon>
        <taxon>Jiella</taxon>
    </lineage>
</organism>
<accession>A0ABS4BEK4</accession>
<gene>
    <name evidence="2" type="ORF">J6595_06260</name>
</gene>
<proteinExistence type="predicted"/>
<feature type="compositionally biased region" description="Basic residues" evidence="1">
    <location>
        <begin position="82"/>
        <end position="96"/>
    </location>
</feature>
<feature type="compositionally biased region" description="Basic and acidic residues" evidence="1">
    <location>
        <begin position="1"/>
        <end position="34"/>
    </location>
</feature>
<dbReference type="RefSeq" id="WP_209593595.1">
    <property type="nucleotide sequence ID" value="NZ_JAGJCF010000003.1"/>
</dbReference>
<sequence length="96" mass="10333">MPDLDTDPKMMREQQDRDTKENAGEKDGARRQADSDAQSAAERQAALEGEGGSQEDQMDAILRQNGAKEGSSKPESAEPGHPKKGLVRRGRSLLGG</sequence>
<evidence type="ECO:0000313" key="3">
    <source>
        <dbReference type="Proteomes" id="UP000678276"/>
    </source>
</evidence>
<dbReference type="EMBL" id="JAGJCF010000003">
    <property type="protein sequence ID" value="MBP0615178.1"/>
    <property type="molecule type" value="Genomic_DNA"/>
</dbReference>
<evidence type="ECO:0000256" key="1">
    <source>
        <dbReference type="SAM" id="MobiDB-lite"/>
    </source>
</evidence>
<keyword evidence="3" id="KW-1185">Reference proteome</keyword>